<evidence type="ECO:0000313" key="7">
    <source>
        <dbReference type="EMBL" id="KAH7425299.1"/>
    </source>
</evidence>
<dbReference type="GO" id="GO:0042910">
    <property type="term" value="F:xenobiotic transmembrane transporter activity"/>
    <property type="evidence" value="ECO:0007669"/>
    <property type="project" value="InterPro"/>
</dbReference>
<sequence>MANPESLLNEKNRIGLRFGDEENPVEQCSCQNRLSHIFFENKVNLMVENVRPCLSWKEVKTQCYLAGPLIVGNLLSFCLQMVSISFVGRFGELELSGASIANSFSVVTGFSVVLGLGYTLETLCGQAFGARQYQKLGIYTQRAIIVLNVTSIPLAFIWANIERILLLLGQDAQIASKAGEYGVLLIPTLFAAATSQPFVKFLQAQSLVAPLLLISLATLLCHVPVCAFMVFKSGLGYRGAALANSISYWIDALFLVLYVRFSNSCSQSWVPLSLEAFQDMKAFLKLAVPSAAMICLEWWSYDVLVILSGLLPNPELETATISICVNTVSLIFMLPMGLSAAASTRIANALGAGDPQATRVSVNVVLLLALSEALIVAAVLLLVRNFWGLVYSNEDEVVDMVAELAPFLALSTTFDSLQQVLSGVARGAGWQQIGAYINLGSFYIVGLPVGCLLAFVGHLNGKGLLIGLVVGVTVQFASFVVITHLTDWDIEAMNTVARVNSTPSAVEPLLVT</sequence>
<dbReference type="OMA" id="NWQEDAR"/>
<feature type="transmembrane region" description="Helical" evidence="6">
    <location>
        <begin position="181"/>
        <end position="199"/>
    </location>
</feature>
<accession>A0A8T2TXT4</accession>
<feature type="transmembrane region" description="Helical" evidence="6">
    <location>
        <begin position="100"/>
        <end position="120"/>
    </location>
</feature>
<dbReference type="Pfam" id="PF01554">
    <property type="entry name" value="MatE"/>
    <property type="match status" value="2"/>
</dbReference>
<dbReference type="InterPro" id="IPR002528">
    <property type="entry name" value="MATE_fam"/>
</dbReference>
<dbReference type="AlphaFoldDB" id="A0A8T2TXT4"/>
<name>A0A8T2TXT4_CERRI</name>
<comment type="subcellular location">
    <subcellularLocation>
        <location evidence="1">Membrane</location>
        <topology evidence="1">Multi-pass membrane protein</topology>
    </subcellularLocation>
</comment>
<evidence type="ECO:0000256" key="6">
    <source>
        <dbReference type="RuleBase" id="RU004914"/>
    </source>
</evidence>
<dbReference type="EMBL" id="CM035416">
    <property type="protein sequence ID" value="KAH7425299.1"/>
    <property type="molecule type" value="Genomic_DNA"/>
</dbReference>
<dbReference type="NCBIfam" id="TIGR00797">
    <property type="entry name" value="matE"/>
    <property type="match status" value="1"/>
</dbReference>
<evidence type="ECO:0000256" key="2">
    <source>
        <dbReference type="ARBA" id="ARBA00010199"/>
    </source>
</evidence>
<proteinExistence type="inferred from homology"/>
<evidence type="ECO:0000256" key="1">
    <source>
        <dbReference type="ARBA" id="ARBA00004141"/>
    </source>
</evidence>
<keyword evidence="5 6" id="KW-0472">Membrane</keyword>
<comment type="caution">
    <text evidence="7">The sequence shown here is derived from an EMBL/GenBank/DDBJ whole genome shotgun (WGS) entry which is preliminary data.</text>
</comment>
<evidence type="ECO:0000256" key="3">
    <source>
        <dbReference type="ARBA" id="ARBA00022692"/>
    </source>
</evidence>
<dbReference type="InterPro" id="IPR045069">
    <property type="entry name" value="MATE_euk"/>
</dbReference>
<feature type="transmembrane region" description="Helical" evidence="6">
    <location>
        <begin position="319"/>
        <end position="341"/>
    </location>
</feature>
<keyword evidence="3 6" id="KW-0812">Transmembrane</keyword>
<dbReference type="OrthoDB" id="2126698at2759"/>
<dbReference type="Proteomes" id="UP000825935">
    <property type="component" value="Chromosome 11"/>
</dbReference>
<keyword evidence="8" id="KW-1185">Reference proteome</keyword>
<organism evidence="7 8">
    <name type="scientific">Ceratopteris richardii</name>
    <name type="common">Triangle waterfern</name>
    <dbReference type="NCBI Taxonomy" id="49495"/>
    <lineage>
        <taxon>Eukaryota</taxon>
        <taxon>Viridiplantae</taxon>
        <taxon>Streptophyta</taxon>
        <taxon>Embryophyta</taxon>
        <taxon>Tracheophyta</taxon>
        <taxon>Polypodiopsida</taxon>
        <taxon>Polypodiidae</taxon>
        <taxon>Polypodiales</taxon>
        <taxon>Pteridineae</taxon>
        <taxon>Pteridaceae</taxon>
        <taxon>Parkerioideae</taxon>
        <taxon>Ceratopteris</taxon>
    </lineage>
</organism>
<gene>
    <name evidence="7" type="ORF">KP509_11G048600</name>
</gene>
<dbReference type="GO" id="GO:0016020">
    <property type="term" value="C:membrane"/>
    <property type="evidence" value="ECO:0007669"/>
    <property type="project" value="UniProtKB-SubCell"/>
</dbReference>
<protein>
    <recommendedName>
        <fullName evidence="6">Protein DETOXIFICATION</fullName>
    </recommendedName>
    <alternativeName>
        <fullName evidence="6">Multidrug and toxic compound extrusion protein</fullName>
    </alternativeName>
</protein>
<feature type="transmembrane region" description="Helical" evidence="6">
    <location>
        <begin position="433"/>
        <end position="456"/>
    </location>
</feature>
<evidence type="ECO:0000256" key="4">
    <source>
        <dbReference type="ARBA" id="ARBA00022989"/>
    </source>
</evidence>
<dbReference type="GO" id="GO:0015297">
    <property type="term" value="F:antiporter activity"/>
    <property type="evidence" value="ECO:0007669"/>
    <property type="project" value="InterPro"/>
</dbReference>
<evidence type="ECO:0000313" key="8">
    <source>
        <dbReference type="Proteomes" id="UP000825935"/>
    </source>
</evidence>
<feature type="transmembrane region" description="Helical" evidence="6">
    <location>
        <begin position="141"/>
        <end position="161"/>
    </location>
</feature>
<dbReference type="GO" id="GO:1990961">
    <property type="term" value="P:xenobiotic detoxification by transmembrane export across the plasma membrane"/>
    <property type="evidence" value="ECO:0007669"/>
    <property type="project" value="InterPro"/>
</dbReference>
<feature type="transmembrane region" description="Helical" evidence="6">
    <location>
        <begin position="237"/>
        <end position="261"/>
    </location>
</feature>
<dbReference type="EMBL" id="CM035416">
    <property type="protein sequence ID" value="KAH7425297.1"/>
    <property type="molecule type" value="Genomic_DNA"/>
</dbReference>
<feature type="transmembrane region" description="Helical" evidence="6">
    <location>
        <begin position="211"/>
        <end position="231"/>
    </location>
</feature>
<feature type="transmembrane region" description="Helical" evidence="6">
    <location>
        <begin position="362"/>
        <end position="383"/>
    </location>
</feature>
<reference evidence="7" key="1">
    <citation type="submission" date="2021-08" db="EMBL/GenBank/DDBJ databases">
        <title>WGS assembly of Ceratopteris richardii.</title>
        <authorList>
            <person name="Marchant D.B."/>
            <person name="Chen G."/>
            <person name="Jenkins J."/>
            <person name="Shu S."/>
            <person name="Leebens-Mack J."/>
            <person name="Grimwood J."/>
            <person name="Schmutz J."/>
            <person name="Soltis P."/>
            <person name="Soltis D."/>
            <person name="Chen Z.-H."/>
        </authorList>
    </citation>
    <scope>NUCLEOTIDE SEQUENCE</scope>
    <source>
        <strain evidence="7">Whitten #5841</strain>
        <tissue evidence="7">Leaf</tissue>
    </source>
</reference>
<feature type="transmembrane region" description="Helical" evidence="6">
    <location>
        <begin position="64"/>
        <end position="88"/>
    </location>
</feature>
<dbReference type="PANTHER" id="PTHR11206">
    <property type="entry name" value="MULTIDRUG RESISTANCE PROTEIN"/>
    <property type="match status" value="1"/>
</dbReference>
<evidence type="ECO:0000256" key="5">
    <source>
        <dbReference type="ARBA" id="ARBA00023136"/>
    </source>
</evidence>
<feature type="transmembrane region" description="Helical" evidence="6">
    <location>
        <begin position="463"/>
        <end position="485"/>
    </location>
</feature>
<dbReference type="CDD" id="cd13132">
    <property type="entry name" value="MATE_eukaryotic"/>
    <property type="match status" value="1"/>
</dbReference>
<keyword evidence="4 6" id="KW-1133">Transmembrane helix</keyword>
<comment type="similarity">
    <text evidence="2 6">Belongs to the multi antimicrobial extrusion (MATE) (TC 2.A.66.1) family.</text>
</comment>
<feature type="transmembrane region" description="Helical" evidence="6">
    <location>
        <begin position="282"/>
        <end position="299"/>
    </location>
</feature>